<feature type="region of interest" description="Disordered" evidence="1">
    <location>
        <begin position="135"/>
        <end position="219"/>
    </location>
</feature>
<feature type="compositionally biased region" description="Low complexity" evidence="1">
    <location>
        <begin position="135"/>
        <end position="157"/>
    </location>
</feature>
<reference evidence="2" key="1">
    <citation type="submission" date="2022-07" db="EMBL/GenBank/DDBJ databases">
        <title>Genome Sequence of Agrocybe chaxingu.</title>
        <authorList>
            <person name="Buettner E."/>
        </authorList>
    </citation>
    <scope>NUCLEOTIDE SEQUENCE</scope>
    <source>
        <strain evidence="2">MP-N11</strain>
    </source>
</reference>
<evidence type="ECO:0000313" key="3">
    <source>
        <dbReference type="Proteomes" id="UP001148786"/>
    </source>
</evidence>
<feature type="compositionally biased region" description="Low complexity" evidence="1">
    <location>
        <begin position="303"/>
        <end position="321"/>
    </location>
</feature>
<sequence length="370" mass="38907">MEPILDLVSEATGWKASFIAGGPEPAVGGRLNMISVHSGATSGDVKLTFGRAERVRYKKYIVPIFGSFLQSCYTPDECRSRAIPSSGGDSSLLNDEDLDAAGATMDRFGFGNSDAHDTSSGSDISHSIATHTSTLTAASSSTTASSESTTSSSTKTSMIANRIKNSSDMKMSSTKKGTPDVSSTTKVLTKAKVSTTPNTTETPKPETMSSKAEVPVPASAISTSRAAKAFSELGAQSIAKDEDTTKSIRRDPTPFPDEVFDGVPVSPPQSPLSDKVKDEASESSRAPSPALHPMFDIPPSPTSMPMELELPPAPSAASQPQTHMEVNPLPHSPPGNELATIATSRKRKEVPTEMPEAGRAKRAKKATHLS</sequence>
<name>A0A9W8JNZ1_9AGAR</name>
<dbReference type="AlphaFoldDB" id="A0A9W8JNZ1"/>
<accession>A0A9W8JNZ1</accession>
<feature type="region of interest" description="Disordered" evidence="1">
    <location>
        <begin position="234"/>
        <end position="370"/>
    </location>
</feature>
<feature type="compositionally biased region" description="Basic and acidic residues" evidence="1">
    <location>
        <begin position="239"/>
        <end position="252"/>
    </location>
</feature>
<dbReference type="OrthoDB" id="3033067at2759"/>
<comment type="caution">
    <text evidence="2">The sequence shown here is derived from an EMBL/GenBank/DDBJ whole genome shotgun (WGS) entry which is preliminary data.</text>
</comment>
<evidence type="ECO:0000256" key="1">
    <source>
        <dbReference type="SAM" id="MobiDB-lite"/>
    </source>
</evidence>
<feature type="compositionally biased region" description="Polar residues" evidence="1">
    <location>
        <begin position="163"/>
        <end position="187"/>
    </location>
</feature>
<gene>
    <name evidence="2" type="ORF">NLJ89_g12050</name>
</gene>
<keyword evidence="3" id="KW-1185">Reference proteome</keyword>
<feature type="compositionally biased region" description="Basic residues" evidence="1">
    <location>
        <begin position="360"/>
        <end position="370"/>
    </location>
</feature>
<dbReference type="EMBL" id="JANKHO010003434">
    <property type="protein sequence ID" value="KAJ3483572.1"/>
    <property type="molecule type" value="Genomic_DNA"/>
</dbReference>
<proteinExistence type="predicted"/>
<evidence type="ECO:0000313" key="2">
    <source>
        <dbReference type="EMBL" id="KAJ3483572.1"/>
    </source>
</evidence>
<feature type="compositionally biased region" description="Low complexity" evidence="1">
    <location>
        <begin position="195"/>
        <end position="207"/>
    </location>
</feature>
<dbReference type="Proteomes" id="UP001148786">
    <property type="component" value="Unassembled WGS sequence"/>
</dbReference>
<protein>
    <submittedName>
        <fullName evidence="2">Uncharacterized protein</fullName>
    </submittedName>
</protein>
<organism evidence="2 3">
    <name type="scientific">Agrocybe chaxingu</name>
    <dbReference type="NCBI Taxonomy" id="84603"/>
    <lineage>
        <taxon>Eukaryota</taxon>
        <taxon>Fungi</taxon>
        <taxon>Dikarya</taxon>
        <taxon>Basidiomycota</taxon>
        <taxon>Agaricomycotina</taxon>
        <taxon>Agaricomycetes</taxon>
        <taxon>Agaricomycetidae</taxon>
        <taxon>Agaricales</taxon>
        <taxon>Agaricineae</taxon>
        <taxon>Strophariaceae</taxon>
        <taxon>Agrocybe</taxon>
    </lineage>
</organism>